<accession>A0AAE9WE55</accession>
<dbReference type="EMBL" id="CP115612">
    <property type="protein sequence ID" value="WBW74580.1"/>
    <property type="molecule type" value="Genomic_DNA"/>
</dbReference>
<dbReference type="Proteomes" id="UP001212411">
    <property type="component" value="Chromosome 2"/>
</dbReference>
<dbReference type="AlphaFoldDB" id="A0AAE9WE55"/>
<gene>
    <name evidence="1" type="ORF">SOMG_04059</name>
</gene>
<protein>
    <submittedName>
        <fullName evidence="1">Uncharacterized protein</fullName>
    </submittedName>
</protein>
<organism evidence="1 2">
    <name type="scientific">Schizosaccharomyces osmophilus</name>
    <dbReference type="NCBI Taxonomy" id="2545709"/>
    <lineage>
        <taxon>Eukaryota</taxon>
        <taxon>Fungi</taxon>
        <taxon>Dikarya</taxon>
        <taxon>Ascomycota</taxon>
        <taxon>Taphrinomycotina</taxon>
        <taxon>Schizosaccharomycetes</taxon>
        <taxon>Schizosaccharomycetales</taxon>
        <taxon>Schizosaccharomycetaceae</taxon>
        <taxon>Schizosaccharomyces</taxon>
    </lineage>
</organism>
<name>A0AAE9WE55_9SCHI</name>
<keyword evidence="2" id="KW-1185">Reference proteome</keyword>
<dbReference type="RefSeq" id="XP_056038823.1">
    <property type="nucleotide sequence ID" value="XM_056182846.1"/>
</dbReference>
<proteinExistence type="predicted"/>
<sequence length="90" mass="10045">MRGIPGLAHSLMTVVLSEASPSHLTLLIQAIILNSKKSPTDLFALRQDRSRNMDHRLQHLPSLMETLIQTGVGKASWTELFRKMLLITAP</sequence>
<dbReference type="GeneID" id="80877535"/>
<evidence type="ECO:0000313" key="2">
    <source>
        <dbReference type="Proteomes" id="UP001212411"/>
    </source>
</evidence>
<dbReference type="KEGG" id="som:SOMG_04059"/>
<evidence type="ECO:0000313" key="1">
    <source>
        <dbReference type="EMBL" id="WBW74580.1"/>
    </source>
</evidence>
<reference evidence="1 2" key="1">
    <citation type="journal article" date="2023" name="G3 (Bethesda)">
        <title>A high-quality reference genome for the fission yeast Schizosaccharomyces osmophilus.</title>
        <authorList>
            <person name="Jia G.S."/>
            <person name="Zhang W.C."/>
            <person name="Liang Y."/>
            <person name="Liu X.H."/>
            <person name="Rhind N."/>
            <person name="Pidoux A."/>
            <person name="Brysch-Herzberg M."/>
            <person name="Du L.L."/>
        </authorList>
    </citation>
    <scope>NUCLEOTIDE SEQUENCE [LARGE SCALE GENOMIC DNA]</scope>
    <source>
        <strain evidence="1 2">CBS 15793</strain>
    </source>
</reference>